<keyword evidence="3" id="KW-0328">Glycosyltransferase</keyword>
<dbReference type="EMBL" id="JAKOGI010000008">
    <property type="protein sequence ID" value="KAJ8451685.1"/>
    <property type="molecule type" value="Genomic_DNA"/>
</dbReference>
<dbReference type="CDD" id="cd03784">
    <property type="entry name" value="GT1_Gtf-like"/>
    <property type="match status" value="1"/>
</dbReference>
<dbReference type="Pfam" id="PF00201">
    <property type="entry name" value="UDPGT"/>
    <property type="match status" value="1"/>
</dbReference>
<evidence type="ECO:0000256" key="4">
    <source>
        <dbReference type="RuleBase" id="RU362057"/>
    </source>
</evidence>
<protein>
    <recommendedName>
        <fullName evidence="4">Glycosyltransferase</fullName>
        <ecNumber evidence="4">2.4.1.-</ecNumber>
    </recommendedName>
</protein>
<dbReference type="OrthoDB" id="5835829at2759"/>
<dbReference type="PROSITE" id="PS00375">
    <property type="entry name" value="UDPGT"/>
    <property type="match status" value="1"/>
</dbReference>
<evidence type="ECO:0000256" key="2">
    <source>
        <dbReference type="ARBA" id="ARBA00022679"/>
    </source>
</evidence>
<dbReference type="InterPro" id="IPR035595">
    <property type="entry name" value="UDP_glycos_trans_CS"/>
</dbReference>
<dbReference type="PANTHER" id="PTHR11926:SF727">
    <property type="entry name" value="UDP-GLYCOSYLTRANSFERASE 74B1"/>
    <property type="match status" value="1"/>
</dbReference>
<dbReference type="InterPro" id="IPR002213">
    <property type="entry name" value="UDP_glucos_trans"/>
</dbReference>
<dbReference type="AlphaFoldDB" id="A0A9Q1KXG6"/>
<dbReference type="SUPFAM" id="SSF53756">
    <property type="entry name" value="UDP-Glycosyltransferase/glycogen phosphorylase"/>
    <property type="match status" value="1"/>
</dbReference>
<comment type="caution">
    <text evidence="5">The sequence shown here is derived from an EMBL/GenBank/DDBJ whole genome shotgun (WGS) entry which is preliminary data.</text>
</comment>
<evidence type="ECO:0000256" key="1">
    <source>
        <dbReference type="ARBA" id="ARBA00009995"/>
    </source>
</evidence>
<dbReference type="PANTHER" id="PTHR11926">
    <property type="entry name" value="GLUCOSYL/GLUCURONOSYL TRANSFERASES"/>
    <property type="match status" value="1"/>
</dbReference>
<evidence type="ECO:0000313" key="6">
    <source>
        <dbReference type="Proteomes" id="UP001153076"/>
    </source>
</evidence>
<accession>A0A9Q1KXG6</accession>
<dbReference type="Proteomes" id="UP001153076">
    <property type="component" value="Unassembled WGS sequence"/>
</dbReference>
<reference evidence="5" key="1">
    <citation type="submission" date="2022-04" db="EMBL/GenBank/DDBJ databases">
        <title>Carnegiea gigantea Genome sequencing and assembly v2.</title>
        <authorList>
            <person name="Copetti D."/>
            <person name="Sanderson M.J."/>
            <person name="Burquez A."/>
            <person name="Wojciechowski M.F."/>
        </authorList>
    </citation>
    <scope>NUCLEOTIDE SEQUENCE</scope>
    <source>
        <strain evidence="5">SGP5-SGP5p</strain>
        <tissue evidence="5">Aerial part</tissue>
    </source>
</reference>
<evidence type="ECO:0000313" key="5">
    <source>
        <dbReference type="EMBL" id="KAJ8451685.1"/>
    </source>
</evidence>
<keyword evidence="2 3" id="KW-0808">Transferase</keyword>
<dbReference type="Gene3D" id="3.40.50.2000">
    <property type="entry name" value="Glycogen Phosphorylase B"/>
    <property type="match status" value="2"/>
</dbReference>
<dbReference type="EC" id="2.4.1.-" evidence="4"/>
<keyword evidence="6" id="KW-1185">Reference proteome</keyword>
<name>A0A9Q1KXG6_9CARY</name>
<dbReference type="FunFam" id="3.40.50.2000:FF:000019">
    <property type="entry name" value="Glycosyltransferase"/>
    <property type="match status" value="1"/>
</dbReference>
<comment type="similarity">
    <text evidence="1 3">Belongs to the UDP-glycosyltransferase family.</text>
</comment>
<sequence>MFFNGGSSTTPHVVVLPYPSQGHINPLLQFAKRLASKGVKATLATTFYTLSSISSLENVAVEPISDGFDNGGFSQAASEDAFLASFRSNGSKSLAQLIEAHQNTAFPVTCVVYDAFFPWALDVAKRYGLYGGAFFTNSATVCAIFCCVSHGLISLPLKPEDVGSALPKMPKFKADELPSFLKKPESYPAYLAMKLGQFSNLDQADWTFCNSFEDLEIEVSASSAAKPPLTCLLQDSPKEEGKTKLIGPMVPSSYLDGRIEEDVDYGASLWKPLSKECKDWLQTKPAKSVVYISFGSMVSLTAEQMEEIAWGLKESGFPFLWVIRQSQLSTLPKWFQEETSKGDKGMIVTWCNQLEILAHKATACFVTHCGWNSTLEGLSLGVPMVGFPQWSDQLPNAKFIEDVWGVGVRAKEHEKGLVRREEFLNCLQDVTEGKRSKGIRENASKWRELAKKAVSHDGSSDQHINEFIKHLQHANAQTKTSVQLAMAV</sequence>
<dbReference type="GO" id="GO:0080044">
    <property type="term" value="F:quercetin 7-O-glucosyltransferase activity"/>
    <property type="evidence" value="ECO:0007669"/>
    <property type="project" value="TreeGrafter"/>
</dbReference>
<proteinExistence type="inferred from homology"/>
<gene>
    <name evidence="5" type="ORF">Cgig2_018319</name>
</gene>
<dbReference type="GO" id="GO:0080043">
    <property type="term" value="F:quercetin 3-O-glucosyltransferase activity"/>
    <property type="evidence" value="ECO:0007669"/>
    <property type="project" value="TreeGrafter"/>
</dbReference>
<organism evidence="5 6">
    <name type="scientific">Carnegiea gigantea</name>
    <dbReference type="NCBI Taxonomy" id="171969"/>
    <lineage>
        <taxon>Eukaryota</taxon>
        <taxon>Viridiplantae</taxon>
        <taxon>Streptophyta</taxon>
        <taxon>Embryophyta</taxon>
        <taxon>Tracheophyta</taxon>
        <taxon>Spermatophyta</taxon>
        <taxon>Magnoliopsida</taxon>
        <taxon>eudicotyledons</taxon>
        <taxon>Gunneridae</taxon>
        <taxon>Pentapetalae</taxon>
        <taxon>Caryophyllales</taxon>
        <taxon>Cactineae</taxon>
        <taxon>Cactaceae</taxon>
        <taxon>Cactoideae</taxon>
        <taxon>Echinocereeae</taxon>
        <taxon>Carnegiea</taxon>
    </lineage>
</organism>
<evidence type="ECO:0000256" key="3">
    <source>
        <dbReference type="RuleBase" id="RU003718"/>
    </source>
</evidence>